<dbReference type="STRING" id="375574.GCA_001418035_01495"/>
<accession>A0A0K6GXQ6</accession>
<dbReference type="PANTHER" id="PTHR43104">
    <property type="entry name" value="L-2-HYDROXYGLUTARATE DEHYDROGENASE, MITOCHONDRIAL"/>
    <property type="match status" value="1"/>
</dbReference>
<evidence type="ECO:0000256" key="5">
    <source>
        <dbReference type="ARBA" id="ARBA00037941"/>
    </source>
</evidence>
<dbReference type="OrthoDB" id="9801699at2"/>
<evidence type="ECO:0000313" key="7">
    <source>
        <dbReference type="EMBL" id="CUA83360.1"/>
    </source>
</evidence>
<dbReference type="PANTHER" id="PTHR43104:SF4">
    <property type="entry name" value="L-2-HYDROXYGLUTARATE DEHYDROGENASE, MITOCHONDRIAL"/>
    <property type="match status" value="1"/>
</dbReference>
<keyword evidence="2" id="KW-0285">Flavoprotein</keyword>
<feature type="domain" description="FAD dependent oxidoreductase" evidence="6">
    <location>
        <begin position="5"/>
        <end position="360"/>
    </location>
</feature>
<evidence type="ECO:0000313" key="8">
    <source>
        <dbReference type="Proteomes" id="UP000243535"/>
    </source>
</evidence>
<evidence type="ECO:0000259" key="6">
    <source>
        <dbReference type="Pfam" id="PF01266"/>
    </source>
</evidence>
<keyword evidence="3" id="KW-0274">FAD</keyword>
<evidence type="ECO:0000256" key="2">
    <source>
        <dbReference type="ARBA" id="ARBA00022630"/>
    </source>
</evidence>
<evidence type="ECO:0000256" key="3">
    <source>
        <dbReference type="ARBA" id="ARBA00022827"/>
    </source>
</evidence>
<comment type="cofactor">
    <cofactor evidence="1">
        <name>FAD</name>
        <dbReference type="ChEBI" id="CHEBI:57692"/>
    </cofactor>
</comment>
<evidence type="ECO:0000256" key="4">
    <source>
        <dbReference type="ARBA" id="ARBA00023002"/>
    </source>
</evidence>
<dbReference type="Gene3D" id="3.30.9.10">
    <property type="entry name" value="D-Amino Acid Oxidase, subunit A, domain 2"/>
    <property type="match status" value="1"/>
</dbReference>
<dbReference type="SUPFAM" id="SSF51905">
    <property type="entry name" value="FAD/NAD(P)-binding domain"/>
    <property type="match status" value="1"/>
</dbReference>
<dbReference type="GO" id="GO:0047545">
    <property type="term" value="F:(S)-2-hydroxyglutarate dehydrogenase activity"/>
    <property type="evidence" value="ECO:0007669"/>
    <property type="project" value="TreeGrafter"/>
</dbReference>
<keyword evidence="8" id="KW-1185">Reference proteome</keyword>
<dbReference type="InterPro" id="IPR006076">
    <property type="entry name" value="FAD-dep_OxRdtase"/>
</dbReference>
<dbReference type="InterPro" id="IPR036188">
    <property type="entry name" value="FAD/NAD-bd_sf"/>
</dbReference>
<reference evidence="8" key="1">
    <citation type="submission" date="2015-08" db="EMBL/GenBank/DDBJ databases">
        <authorList>
            <person name="Varghese N."/>
        </authorList>
    </citation>
    <scope>NUCLEOTIDE SEQUENCE [LARGE SCALE GENOMIC DNA]</scope>
    <source>
        <strain evidence="8">DSM 17901</strain>
    </source>
</reference>
<dbReference type="Gene3D" id="3.50.50.60">
    <property type="entry name" value="FAD/NAD(P)-binding domain"/>
    <property type="match status" value="1"/>
</dbReference>
<dbReference type="Pfam" id="PF01266">
    <property type="entry name" value="DAO"/>
    <property type="match status" value="1"/>
</dbReference>
<sequence length="365" mass="38562">MERIDCVVIGAGVVGLAVARVLALAGREVVVLEAETGFGRHTSSRSSEVIHAGIYYPSGSLKARLCVAGRQRLYRYCETRGIPHRRIGKLLLAVRSEDKDRLRALAEQGRINGVEELTWLDKAALAEREPALEAVAALWSPCTGIVDSHALMLALLADAEAQGARLAVDSAVSGGAATSEGIVLQVNGGYEVLARTVVNAAGLRAHAVAASLGGVAPESIPAVRYARGNYFSLGVPCPFSHLIYPVPEPGGLGTHLTLDVSGQARFGPDVEWVEGIDYSVHAGRAKHFYHSVRRWWPGLPEGALAPAYSGIRPKLGGLGQKEADFVVHDVRQHRVPGLVNLYGIESPGLTAALALAETVAGGCLL</sequence>
<dbReference type="EMBL" id="CYHA01000003">
    <property type="protein sequence ID" value="CUA83360.1"/>
    <property type="molecule type" value="Genomic_DNA"/>
</dbReference>
<dbReference type="AlphaFoldDB" id="A0A0K6GXQ6"/>
<keyword evidence="4" id="KW-0560">Oxidoreductase</keyword>
<dbReference type="RefSeq" id="WP_055433894.1">
    <property type="nucleotide sequence ID" value="NZ_CYHA01000003.1"/>
</dbReference>
<dbReference type="Proteomes" id="UP000243535">
    <property type="component" value="Unassembled WGS sequence"/>
</dbReference>
<proteinExistence type="inferred from homology"/>
<evidence type="ECO:0000256" key="1">
    <source>
        <dbReference type="ARBA" id="ARBA00001974"/>
    </source>
</evidence>
<organism evidence="7 8">
    <name type="scientific">Gulbenkiania indica</name>
    <dbReference type="NCBI Taxonomy" id="375574"/>
    <lineage>
        <taxon>Bacteria</taxon>
        <taxon>Pseudomonadati</taxon>
        <taxon>Pseudomonadota</taxon>
        <taxon>Betaproteobacteria</taxon>
        <taxon>Neisseriales</taxon>
        <taxon>Chromobacteriaceae</taxon>
        <taxon>Gulbenkiania</taxon>
    </lineage>
</organism>
<name>A0A0K6GXQ6_9NEIS</name>
<gene>
    <name evidence="7" type="ORF">Ga0061063_1704</name>
</gene>
<comment type="similarity">
    <text evidence="5">Belongs to the L2HGDH family.</text>
</comment>
<protein>
    <submittedName>
        <fullName evidence="7">L-2-hydroxyglutarate oxidase LhgO</fullName>
    </submittedName>
</protein>